<evidence type="ECO:0000313" key="2">
    <source>
        <dbReference type="Proteomes" id="UP000075714"/>
    </source>
</evidence>
<accession>A0A150FYR1</accession>
<proteinExistence type="predicted"/>
<name>A0A150FYR1_GONPE</name>
<dbReference type="AlphaFoldDB" id="A0A150FYR1"/>
<protein>
    <submittedName>
        <fullName evidence="1">Uncharacterized protein</fullName>
    </submittedName>
</protein>
<dbReference type="EMBL" id="LSYV01000186">
    <property type="protein sequence ID" value="KXZ42190.1"/>
    <property type="molecule type" value="Genomic_DNA"/>
</dbReference>
<sequence>MMGQQGIAHVFKALDEYTRLLGLLDWLALIGEDGSAATSFTGNASYSRSVCWVRMMSRIEHQQRVSFGH</sequence>
<dbReference type="Proteomes" id="UP000075714">
    <property type="component" value="Unassembled WGS sequence"/>
</dbReference>
<comment type="caution">
    <text evidence="1">The sequence shown here is derived from an EMBL/GenBank/DDBJ whole genome shotgun (WGS) entry which is preliminary data.</text>
</comment>
<gene>
    <name evidence="1" type="ORF">GPECTOR_187g286</name>
</gene>
<reference evidence="2" key="1">
    <citation type="journal article" date="2016" name="Nat. Commun.">
        <title>The Gonium pectorale genome demonstrates co-option of cell cycle regulation during the evolution of multicellularity.</title>
        <authorList>
            <person name="Hanschen E.R."/>
            <person name="Marriage T.N."/>
            <person name="Ferris P.J."/>
            <person name="Hamaji T."/>
            <person name="Toyoda A."/>
            <person name="Fujiyama A."/>
            <person name="Neme R."/>
            <person name="Noguchi H."/>
            <person name="Minakuchi Y."/>
            <person name="Suzuki M."/>
            <person name="Kawai-Toyooka H."/>
            <person name="Smith D.R."/>
            <person name="Sparks H."/>
            <person name="Anderson J."/>
            <person name="Bakaric R."/>
            <person name="Luria V."/>
            <person name="Karger A."/>
            <person name="Kirschner M.W."/>
            <person name="Durand P.M."/>
            <person name="Michod R.E."/>
            <person name="Nozaki H."/>
            <person name="Olson B.J."/>
        </authorList>
    </citation>
    <scope>NUCLEOTIDE SEQUENCE [LARGE SCALE GENOMIC DNA]</scope>
    <source>
        <strain evidence="2">NIES-2863</strain>
    </source>
</reference>
<organism evidence="1 2">
    <name type="scientific">Gonium pectorale</name>
    <name type="common">Green alga</name>
    <dbReference type="NCBI Taxonomy" id="33097"/>
    <lineage>
        <taxon>Eukaryota</taxon>
        <taxon>Viridiplantae</taxon>
        <taxon>Chlorophyta</taxon>
        <taxon>core chlorophytes</taxon>
        <taxon>Chlorophyceae</taxon>
        <taxon>CS clade</taxon>
        <taxon>Chlamydomonadales</taxon>
        <taxon>Volvocaceae</taxon>
        <taxon>Gonium</taxon>
    </lineage>
</organism>
<keyword evidence="2" id="KW-1185">Reference proteome</keyword>
<evidence type="ECO:0000313" key="1">
    <source>
        <dbReference type="EMBL" id="KXZ42190.1"/>
    </source>
</evidence>